<evidence type="ECO:0000313" key="2">
    <source>
        <dbReference type="EnsemblPlants" id="cds.evm.model.04.1526"/>
    </source>
</evidence>
<sequence>MSSIVTDTVLSILNHGADFSGFNTTIITLIPKVRTPSTLRDIRPISLCTTIYKIVSKIPANRLKHVLNPLIYPNQSAFLKGRLILMAQELSHSIKGRKIGKTNWMAVKLDMAKAFDRVEWPFLNKIMLKLGFPAKFTSLVMNCLTTVTFKFNINGQALDNVVPTWGIRQGDPMSPYFFLLCSEGLSMLLRQAELIENAVGIKIARTAPRISYLLFADDSILFCRMTPLSSLGPPEAGQFKLNVVGAVLAKEEKTGVGALVRSSVG</sequence>
<dbReference type="PANTHER" id="PTHR46890">
    <property type="entry name" value="NON-LTR RETROLELEMENT REVERSE TRANSCRIPTASE-LIKE PROTEIN-RELATED"/>
    <property type="match status" value="1"/>
</dbReference>
<dbReference type="AlphaFoldDB" id="A0A803PDG3"/>
<dbReference type="InterPro" id="IPR043502">
    <property type="entry name" value="DNA/RNA_pol_sf"/>
</dbReference>
<dbReference type="Gramene" id="evm.model.04.1526">
    <property type="protein sequence ID" value="cds.evm.model.04.1526"/>
    <property type="gene ID" value="evm.TU.04.1526"/>
</dbReference>
<reference evidence="2" key="1">
    <citation type="submission" date="2018-11" db="EMBL/GenBank/DDBJ databases">
        <authorList>
            <person name="Grassa J C."/>
        </authorList>
    </citation>
    <scope>NUCLEOTIDE SEQUENCE [LARGE SCALE GENOMIC DNA]</scope>
</reference>
<dbReference type="CDD" id="cd01650">
    <property type="entry name" value="RT_nLTR_like"/>
    <property type="match status" value="1"/>
</dbReference>
<dbReference type="InterPro" id="IPR052343">
    <property type="entry name" value="Retrotransposon-Effector_Assoc"/>
</dbReference>
<dbReference type="SUPFAM" id="SSF56672">
    <property type="entry name" value="DNA/RNA polymerases"/>
    <property type="match status" value="1"/>
</dbReference>
<dbReference type="EnsemblPlants" id="evm.model.04.1526">
    <property type="protein sequence ID" value="cds.evm.model.04.1526"/>
    <property type="gene ID" value="evm.TU.04.1526"/>
</dbReference>
<accession>A0A803PDG3</accession>
<proteinExistence type="predicted"/>
<evidence type="ECO:0000259" key="1">
    <source>
        <dbReference type="Pfam" id="PF00078"/>
    </source>
</evidence>
<feature type="domain" description="Reverse transcriptase" evidence="1">
    <location>
        <begin position="39"/>
        <end position="224"/>
    </location>
</feature>
<organism evidence="2 3">
    <name type="scientific">Cannabis sativa</name>
    <name type="common">Hemp</name>
    <name type="synonym">Marijuana</name>
    <dbReference type="NCBI Taxonomy" id="3483"/>
    <lineage>
        <taxon>Eukaryota</taxon>
        <taxon>Viridiplantae</taxon>
        <taxon>Streptophyta</taxon>
        <taxon>Embryophyta</taxon>
        <taxon>Tracheophyta</taxon>
        <taxon>Spermatophyta</taxon>
        <taxon>Magnoliopsida</taxon>
        <taxon>eudicotyledons</taxon>
        <taxon>Gunneridae</taxon>
        <taxon>Pentapetalae</taxon>
        <taxon>rosids</taxon>
        <taxon>fabids</taxon>
        <taxon>Rosales</taxon>
        <taxon>Cannabaceae</taxon>
        <taxon>Cannabis</taxon>
    </lineage>
</organism>
<keyword evidence="3" id="KW-1185">Reference proteome</keyword>
<reference evidence="2" key="2">
    <citation type="submission" date="2021-03" db="UniProtKB">
        <authorList>
            <consortium name="EnsemblPlants"/>
        </authorList>
    </citation>
    <scope>IDENTIFICATION</scope>
</reference>
<dbReference type="Pfam" id="PF00078">
    <property type="entry name" value="RVT_1"/>
    <property type="match status" value="1"/>
</dbReference>
<dbReference type="InterPro" id="IPR000477">
    <property type="entry name" value="RT_dom"/>
</dbReference>
<dbReference type="PANTHER" id="PTHR46890:SF48">
    <property type="entry name" value="RNA-DIRECTED DNA POLYMERASE"/>
    <property type="match status" value="1"/>
</dbReference>
<dbReference type="Proteomes" id="UP000596661">
    <property type="component" value="Chromosome 4"/>
</dbReference>
<evidence type="ECO:0000313" key="3">
    <source>
        <dbReference type="Proteomes" id="UP000596661"/>
    </source>
</evidence>
<dbReference type="EMBL" id="UZAU01000392">
    <property type="status" value="NOT_ANNOTATED_CDS"/>
    <property type="molecule type" value="Genomic_DNA"/>
</dbReference>
<protein>
    <recommendedName>
        <fullName evidence="1">Reverse transcriptase domain-containing protein</fullName>
    </recommendedName>
</protein>
<name>A0A803PDG3_CANSA</name>